<feature type="region of interest" description="Disordered" evidence="1">
    <location>
        <begin position="124"/>
        <end position="149"/>
    </location>
</feature>
<feature type="compositionally biased region" description="Basic and acidic residues" evidence="1">
    <location>
        <begin position="140"/>
        <end position="149"/>
    </location>
</feature>
<dbReference type="Proteomes" id="UP000735302">
    <property type="component" value="Unassembled WGS sequence"/>
</dbReference>
<protein>
    <submittedName>
        <fullName evidence="2">Uncharacterized protein</fullName>
    </submittedName>
</protein>
<dbReference type="EMBL" id="BLXT01007044">
    <property type="protein sequence ID" value="GFO36100.1"/>
    <property type="molecule type" value="Genomic_DNA"/>
</dbReference>
<dbReference type="AlphaFoldDB" id="A0AAV4CW53"/>
<reference evidence="2 3" key="1">
    <citation type="journal article" date="2021" name="Elife">
        <title>Chloroplast acquisition without the gene transfer in kleptoplastic sea slugs, Plakobranchus ocellatus.</title>
        <authorList>
            <person name="Maeda T."/>
            <person name="Takahashi S."/>
            <person name="Yoshida T."/>
            <person name="Shimamura S."/>
            <person name="Takaki Y."/>
            <person name="Nagai Y."/>
            <person name="Toyoda A."/>
            <person name="Suzuki Y."/>
            <person name="Arimoto A."/>
            <person name="Ishii H."/>
            <person name="Satoh N."/>
            <person name="Nishiyama T."/>
            <person name="Hasebe M."/>
            <person name="Maruyama T."/>
            <person name="Minagawa J."/>
            <person name="Obokata J."/>
            <person name="Shigenobu S."/>
        </authorList>
    </citation>
    <scope>NUCLEOTIDE SEQUENCE [LARGE SCALE GENOMIC DNA]</scope>
</reference>
<accession>A0AAV4CW53</accession>
<comment type="caution">
    <text evidence="2">The sequence shown here is derived from an EMBL/GenBank/DDBJ whole genome shotgun (WGS) entry which is preliminary data.</text>
</comment>
<gene>
    <name evidence="2" type="ORF">PoB_006260500</name>
</gene>
<evidence type="ECO:0000313" key="2">
    <source>
        <dbReference type="EMBL" id="GFO36100.1"/>
    </source>
</evidence>
<organism evidence="2 3">
    <name type="scientific">Plakobranchus ocellatus</name>
    <dbReference type="NCBI Taxonomy" id="259542"/>
    <lineage>
        <taxon>Eukaryota</taxon>
        <taxon>Metazoa</taxon>
        <taxon>Spiralia</taxon>
        <taxon>Lophotrochozoa</taxon>
        <taxon>Mollusca</taxon>
        <taxon>Gastropoda</taxon>
        <taxon>Heterobranchia</taxon>
        <taxon>Euthyneura</taxon>
        <taxon>Panpulmonata</taxon>
        <taxon>Sacoglossa</taxon>
        <taxon>Placobranchoidea</taxon>
        <taxon>Plakobranchidae</taxon>
        <taxon>Plakobranchus</taxon>
    </lineage>
</organism>
<keyword evidence="3" id="KW-1185">Reference proteome</keyword>
<name>A0AAV4CW53_9GAST</name>
<evidence type="ECO:0000313" key="3">
    <source>
        <dbReference type="Proteomes" id="UP000735302"/>
    </source>
</evidence>
<proteinExistence type="predicted"/>
<evidence type="ECO:0000256" key="1">
    <source>
        <dbReference type="SAM" id="MobiDB-lite"/>
    </source>
</evidence>
<sequence length="149" mass="17181">MCKEQDRHSPRSPQGERLVHMGIDAARNPHNERSRTGWKTRGYRKPLQREVSYRVDNAGIQKAPPTRGLERMGYQEVRRVTQVTKIGMQRLTGETAARFPSIKEEMEAKEVTKVRCLGDHMCDRNQPLTEETGGHRRGHNGSDRRRIHG</sequence>